<dbReference type="HAMAP" id="MF_00014">
    <property type="entry name" value="Ribosome_mat_RimM"/>
    <property type="match status" value="1"/>
</dbReference>
<dbReference type="PANTHER" id="PTHR33692:SF1">
    <property type="entry name" value="RIBOSOME MATURATION FACTOR RIMM"/>
    <property type="match status" value="1"/>
</dbReference>
<evidence type="ECO:0000256" key="3">
    <source>
        <dbReference type="ARBA" id="ARBA00022552"/>
    </source>
</evidence>
<sequence>MTVSTSTSPLTAPDAPTRPADAIEVGRVLGAWGVKGGIKVKPFSSDPQALFSSKRWFLEPSEAKPGHQVPTLLRVASAREQGDAVVATIHDLTDRDIAQALAGARIFVARSSFPTPDEDEFYWVDLIGLDARNRADVVLGRIVGLVETGPHCVLRVQPADEQADEILIPFVAAYVDRVDLAGRSVHVDWEADY</sequence>
<comment type="function">
    <text evidence="5">An accessory protein needed during the final step in the assembly of 30S ribosomal subunit, possibly for assembly of the head region. Essential for efficient processing of 16S rRNA. May be needed both before and after RbfA during the maturation of 16S rRNA. It has affinity for free ribosomal 30S subunits but not for 70S ribosomes.</text>
</comment>
<proteinExistence type="inferred from homology"/>
<dbReference type="Pfam" id="PF24986">
    <property type="entry name" value="PRC_RimM"/>
    <property type="match status" value="1"/>
</dbReference>
<dbReference type="InterPro" id="IPR011961">
    <property type="entry name" value="RimM"/>
</dbReference>
<feature type="domain" description="RimM N-terminal" evidence="6">
    <location>
        <begin position="25"/>
        <end position="111"/>
    </location>
</feature>
<dbReference type="InterPro" id="IPR009000">
    <property type="entry name" value="Transl_B-barrel_sf"/>
</dbReference>
<dbReference type="SUPFAM" id="SSF50447">
    <property type="entry name" value="Translation proteins"/>
    <property type="match status" value="1"/>
</dbReference>
<comment type="subcellular location">
    <subcellularLocation>
        <location evidence="5">Cytoplasm</location>
    </subcellularLocation>
</comment>
<dbReference type="NCBIfam" id="TIGR02273">
    <property type="entry name" value="16S_RimM"/>
    <property type="match status" value="1"/>
</dbReference>
<evidence type="ECO:0000256" key="4">
    <source>
        <dbReference type="ARBA" id="ARBA00023186"/>
    </source>
</evidence>
<dbReference type="EMBL" id="AP012320">
    <property type="protein sequence ID" value="BAL94689.1"/>
    <property type="molecule type" value="Genomic_DNA"/>
</dbReference>
<evidence type="ECO:0000256" key="2">
    <source>
        <dbReference type="ARBA" id="ARBA00022517"/>
    </source>
</evidence>
<dbReference type="AlphaFoldDB" id="I0HNV2"/>
<evidence type="ECO:0000259" key="6">
    <source>
        <dbReference type="Pfam" id="PF01782"/>
    </source>
</evidence>
<dbReference type="Gene3D" id="2.40.30.60">
    <property type="entry name" value="RimM"/>
    <property type="match status" value="1"/>
</dbReference>
<evidence type="ECO:0000256" key="1">
    <source>
        <dbReference type="ARBA" id="ARBA00022490"/>
    </source>
</evidence>
<feature type="domain" description="Ribosome maturation factor RimM PRC barrel" evidence="7">
    <location>
        <begin position="123"/>
        <end position="191"/>
    </location>
</feature>
<comment type="similarity">
    <text evidence="5">Belongs to the RimM family.</text>
</comment>
<dbReference type="KEGG" id="rge:RGE_13480"/>
<dbReference type="Proteomes" id="UP000007883">
    <property type="component" value="Chromosome"/>
</dbReference>
<dbReference type="eggNOG" id="COG0806">
    <property type="taxonomic scope" value="Bacteria"/>
</dbReference>
<evidence type="ECO:0000256" key="5">
    <source>
        <dbReference type="HAMAP-Rule" id="MF_00014"/>
    </source>
</evidence>
<protein>
    <recommendedName>
        <fullName evidence="5">Ribosome maturation factor RimM</fullName>
    </recommendedName>
</protein>
<dbReference type="GO" id="GO:0042274">
    <property type="term" value="P:ribosomal small subunit biogenesis"/>
    <property type="evidence" value="ECO:0007669"/>
    <property type="project" value="UniProtKB-UniRule"/>
</dbReference>
<dbReference type="InterPro" id="IPR056792">
    <property type="entry name" value="PRC_RimM"/>
</dbReference>
<comment type="domain">
    <text evidence="5">The PRC barrel domain binds ribosomal protein uS19.</text>
</comment>
<keyword evidence="1 5" id="KW-0963">Cytoplasm</keyword>
<evidence type="ECO:0000259" key="7">
    <source>
        <dbReference type="Pfam" id="PF24986"/>
    </source>
</evidence>
<dbReference type="InterPro" id="IPR036976">
    <property type="entry name" value="RimM_N_sf"/>
</dbReference>
<dbReference type="GO" id="GO:0005737">
    <property type="term" value="C:cytoplasm"/>
    <property type="evidence" value="ECO:0007669"/>
    <property type="project" value="UniProtKB-SubCell"/>
</dbReference>
<dbReference type="PATRIC" id="fig|983917.3.peg.1316"/>
<keyword evidence="9" id="KW-1185">Reference proteome</keyword>
<gene>
    <name evidence="5 8" type="primary">rimM</name>
    <name evidence="8" type="ordered locus">RGE_13480</name>
</gene>
<dbReference type="GO" id="GO:0005840">
    <property type="term" value="C:ribosome"/>
    <property type="evidence" value="ECO:0007669"/>
    <property type="project" value="InterPro"/>
</dbReference>
<dbReference type="STRING" id="983917.RGE_13480"/>
<dbReference type="InterPro" id="IPR002676">
    <property type="entry name" value="RimM_N"/>
</dbReference>
<accession>I0HNV2</accession>
<keyword evidence="2 5" id="KW-0690">Ribosome biogenesis</keyword>
<keyword evidence="3 5" id="KW-0698">rRNA processing</keyword>
<dbReference type="InterPro" id="IPR011033">
    <property type="entry name" value="PRC_barrel-like_sf"/>
</dbReference>
<keyword evidence="4 5" id="KW-0143">Chaperone</keyword>
<dbReference type="SUPFAM" id="SSF50346">
    <property type="entry name" value="PRC-barrel domain"/>
    <property type="match status" value="1"/>
</dbReference>
<dbReference type="RefSeq" id="WP_014427559.1">
    <property type="nucleotide sequence ID" value="NC_017075.1"/>
</dbReference>
<dbReference type="GO" id="GO:0043022">
    <property type="term" value="F:ribosome binding"/>
    <property type="evidence" value="ECO:0007669"/>
    <property type="project" value="InterPro"/>
</dbReference>
<dbReference type="Gene3D" id="2.30.30.240">
    <property type="entry name" value="PRC-barrel domain"/>
    <property type="match status" value="1"/>
</dbReference>
<organism evidence="8 9">
    <name type="scientific">Rubrivivax gelatinosus (strain NBRC 100245 / IL144)</name>
    <dbReference type="NCBI Taxonomy" id="983917"/>
    <lineage>
        <taxon>Bacteria</taxon>
        <taxon>Pseudomonadati</taxon>
        <taxon>Pseudomonadota</taxon>
        <taxon>Betaproteobacteria</taxon>
        <taxon>Burkholderiales</taxon>
        <taxon>Sphaerotilaceae</taxon>
        <taxon>Rubrivivax</taxon>
    </lineage>
</organism>
<dbReference type="HOGENOM" id="CLU_077636_1_0_4"/>
<reference evidence="8 9" key="1">
    <citation type="journal article" date="2012" name="J. Bacteriol.">
        <title>Complete genome sequence of phototrophic betaproteobacterium Rubrivivax gelatinosus IL144.</title>
        <authorList>
            <person name="Nagashima S."/>
            <person name="Kamimura A."/>
            <person name="Shimizu T."/>
            <person name="Nakamura-isaki S."/>
            <person name="Aono E."/>
            <person name="Sakamoto K."/>
            <person name="Ichikawa N."/>
            <person name="Nakazawa H."/>
            <person name="Sekine M."/>
            <person name="Yamazaki S."/>
            <person name="Fujita N."/>
            <person name="Shimada K."/>
            <person name="Hanada S."/>
            <person name="Nagashima K.V.P."/>
        </authorList>
    </citation>
    <scope>NUCLEOTIDE SEQUENCE [LARGE SCALE GENOMIC DNA]</scope>
    <source>
        <strain evidence="9">NBRC 100245 / IL144</strain>
    </source>
</reference>
<dbReference type="Pfam" id="PF01782">
    <property type="entry name" value="RimM"/>
    <property type="match status" value="1"/>
</dbReference>
<evidence type="ECO:0000313" key="9">
    <source>
        <dbReference type="Proteomes" id="UP000007883"/>
    </source>
</evidence>
<dbReference type="PANTHER" id="PTHR33692">
    <property type="entry name" value="RIBOSOME MATURATION FACTOR RIMM"/>
    <property type="match status" value="1"/>
</dbReference>
<dbReference type="GO" id="GO:0006364">
    <property type="term" value="P:rRNA processing"/>
    <property type="evidence" value="ECO:0007669"/>
    <property type="project" value="UniProtKB-UniRule"/>
</dbReference>
<name>I0HNV2_RUBGI</name>
<evidence type="ECO:0000313" key="8">
    <source>
        <dbReference type="EMBL" id="BAL94689.1"/>
    </source>
</evidence>
<comment type="subunit">
    <text evidence="5">Binds ribosomal protein uS19.</text>
</comment>